<feature type="domain" description="Glucose-6-phosphate dehydrogenase NAD-binding" evidence="7">
    <location>
        <begin position="87"/>
        <end position="184"/>
    </location>
</feature>
<gene>
    <name evidence="8" type="ORF">RJ641_034025</name>
</gene>
<sequence length="187" mass="21440">MSKEKRHINCKEEILGVLLVVGWEEQVRIEGLFSYKPTRKLYDLPNVAHLEAVQGMSSCNLRLSIKSDSFIERRSFEGLESGCLSIIVLGDFGDFAKKKTFPALFNLYRQGFLHLGEVHIFGYARTKISDDDLRDRIRGYLLHDKDNSNLSIEVLEFLQLVNYVSGSYDSKEGFGLLDQKIVKHEFS</sequence>
<comment type="caution">
    <text evidence="8">The sequence shown here is derived from an EMBL/GenBank/DDBJ whole genome shotgun (WGS) entry which is preliminary data.</text>
</comment>
<dbReference type="AlphaFoldDB" id="A0AAN8VMV1"/>
<keyword evidence="5" id="KW-0560">Oxidoreductase</keyword>
<dbReference type="GO" id="GO:0004345">
    <property type="term" value="F:glucose-6-phosphate dehydrogenase activity"/>
    <property type="evidence" value="ECO:0007669"/>
    <property type="project" value="UniProtKB-EC"/>
</dbReference>
<evidence type="ECO:0000256" key="6">
    <source>
        <dbReference type="ARBA" id="ARBA00023277"/>
    </source>
</evidence>
<dbReference type="InterPro" id="IPR001282">
    <property type="entry name" value="G6P_DH"/>
</dbReference>
<organism evidence="8 9">
    <name type="scientific">Dillenia turbinata</name>
    <dbReference type="NCBI Taxonomy" id="194707"/>
    <lineage>
        <taxon>Eukaryota</taxon>
        <taxon>Viridiplantae</taxon>
        <taxon>Streptophyta</taxon>
        <taxon>Embryophyta</taxon>
        <taxon>Tracheophyta</taxon>
        <taxon>Spermatophyta</taxon>
        <taxon>Magnoliopsida</taxon>
        <taxon>eudicotyledons</taxon>
        <taxon>Gunneridae</taxon>
        <taxon>Pentapetalae</taxon>
        <taxon>Dilleniales</taxon>
        <taxon>Dilleniaceae</taxon>
        <taxon>Dillenia</taxon>
    </lineage>
</organism>
<dbReference type="GO" id="GO:0006006">
    <property type="term" value="P:glucose metabolic process"/>
    <property type="evidence" value="ECO:0007669"/>
    <property type="project" value="UniProtKB-KW"/>
</dbReference>
<dbReference type="EMBL" id="JBAMMX010000007">
    <property type="protein sequence ID" value="KAK6936995.1"/>
    <property type="molecule type" value="Genomic_DNA"/>
</dbReference>
<dbReference type="Pfam" id="PF00479">
    <property type="entry name" value="G6PD_N"/>
    <property type="match status" value="1"/>
</dbReference>
<evidence type="ECO:0000256" key="3">
    <source>
        <dbReference type="ARBA" id="ARBA00022526"/>
    </source>
</evidence>
<dbReference type="InterPro" id="IPR022674">
    <property type="entry name" value="G6P_DH_NAD-bd"/>
</dbReference>
<evidence type="ECO:0000256" key="1">
    <source>
        <dbReference type="ARBA" id="ARBA00004937"/>
    </source>
</evidence>
<evidence type="ECO:0000256" key="5">
    <source>
        <dbReference type="ARBA" id="ARBA00023002"/>
    </source>
</evidence>
<proteinExistence type="predicted"/>
<dbReference type="InterPro" id="IPR036291">
    <property type="entry name" value="NAD(P)-bd_dom_sf"/>
</dbReference>
<dbReference type="Proteomes" id="UP001370490">
    <property type="component" value="Unassembled WGS sequence"/>
</dbReference>
<protein>
    <recommendedName>
        <fullName evidence="2">glucose-6-phosphate dehydrogenase (NADP(+))</fullName>
        <ecNumber evidence="2">1.1.1.49</ecNumber>
    </recommendedName>
</protein>
<evidence type="ECO:0000256" key="4">
    <source>
        <dbReference type="ARBA" id="ARBA00022857"/>
    </source>
</evidence>
<dbReference type="SUPFAM" id="SSF51735">
    <property type="entry name" value="NAD(P)-binding Rossmann-fold domains"/>
    <property type="match status" value="1"/>
</dbReference>
<keyword evidence="6" id="KW-0119">Carbohydrate metabolism</keyword>
<dbReference type="GO" id="GO:0009051">
    <property type="term" value="P:pentose-phosphate shunt, oxidative branch"/>
    <property type="evidence" value="ECO:0007669"/>
    <property type="project" value="TreeGrafter"/>
</dbReference>
<dbReference type="Gene3D" id="3.40.50.720">
    <property type="entry name" value="NAD(P)-binding Rossmann-like Domain"/>
    <property type="match status" value="1"/>
</dbReference>
<keyword evidence="4" id="KW-0521">NADP</keyword>
<keyword evidence="9" id="KW-1185">Reference proteome</keyword>
<reference evidence="8 9" key="1">
    <citation type="submission" date="2023-12" db="EMBL/GenBank/DDBJ databases">
        <title>A high-quality genome assembly for Dillenia turbinata (Dilleniales).</title>
        <authorList>
            <person name="Chanderbali A."/>
        </authorList>
    </citation>
    <scope>NUCLEOTIDE SEQUENCE [LARGE SCALE GENOMIC DNA]</scope>
    <source>
        <strain evidence="8">LSX21</strain>
        <tissue evidence="8">Leaf</tissue>
    </source>
</reference>
<dbReference type="GO" id="GO:0050661">
    <property type="term" value="F:NADP binding"/>
    <property type="evidence" value="ECO:0007669"/>
    <property type="project" value="InterPro"/>
</dbReference>
<dbReference type="PANTHER" id="PTHR23429">
    <property type="entry name" value="GLUCOSE-6-PHOSPHATE 1-DEHYDROGENASE G6PD"/>
    <property type="match status" value="1"/>
</dbReference>
<dbReference type="PANTHER" id="PTHR23429:SF0">
    <property type="entry name" value="GLUCOSE-6-PHOSPHATE 1-DEHYDROGENASE"/>
    <property type="match status" value="1"/>
</dbReference>
<dbReference type="GO" id="GO:0005829">
    <property type="term" value="C:cytosol"/>
    <property type="evidence" value="ECO:0007669"/>
    <property type="project" value="TreeGrafter"/>
</dbReference>
<name>A0AAN8VMV1_9MAGN</name>
<evidence type="ECO:0000313" key="8">
    <source>
        <dbReference type="EMBL" id="KAK6936995.1"/>
    </source>
</evidence>
<evidence type="ECO:0000256" key="2">
    <source>
        <dbReference type="ARBA" id="ARBA00013019"/>
    </source>
</evidence>
<dbReference type="EC" id="1.1.1.49" evidence="2"/>
<keyword evidence="3" id="KW-0313">Glucose metabolism</keyword>
<evidence type="ECO:0000313" key="9">
    <source>
        <dbReference type="Proteomes" id="UP001370490"/>
    </source>
</evidence>
<comment type="pathway">
    <text evidence="1">Carbohydrate degradation; pentose phosphate pathway; D-ribulose 5-phosphate from D-glucose 6-phosphate (oxidative stage): step 1/3.</text>
</comment>
<evidence type="ECO:0000259" key="7">
    <source>
        <dbReference type="Pfam" id="PF00479"/>
    </source>
</evidence>
<accession>A0AAN8VMV1</accession>